<sequence>MKIFKLLCFTILAVLSPYFVAAQAKPFKATVAQTSALKKQAQDCAATITQQNYKQLAYYTYPPIIKAMGGADKMVEKLTVTMAQMQTYGVVFKSATVGNINDITKSGPDLYSVVQDILQMANNGSTITASSYVLAISHNNGIRWYFVDTAPLKNQNLKKMFPTYPPGLVIPQTNNPFMGAGN</sequence>
<feature type="chain" id="PRO_5003557599" evidence="1">
    <location>
        <begin position="25"/>
        <end position="182"/>
    </location>
</feature>
<dbReference type="eggNOG" id="ENOG5033H5M">
    <property type="taxonomic scope" value="Bacteria"/>
</dbReference>
<evidence type="ECO:0000313" key="2">
    <source>
        <dbReference type="EMBL" id="EHQ30542.1"/>
    </source>
</evidence>
<feature type="signal peptide" evidence="1">
    <location>
        <begin position="1"/>
        <end position="24"/>
    </location>
</feature>
<keyword evidence="1" id="KW-0732">Signal</keyword>
<dbReference type="OrthoDB" id="670350at2"/>
<dbReference type="AlphaFoldDB" id="H1Y9P0"/>
<dbReference type="RefSeq" id="WP_008512356.1">
    <property type="nucleotide sequence ID" value="NZ_CM001403.1"/>
</dbReference>
<organism evidence="2 3">
    <name type="scientific">Mucilaginibacter paludis DSM 18603</name>
    <dbReference type="NCBI Taxonomy" id="714943"/>
    <lineage>
        <taxon>Bacteria</taxon>
        <taxon>Pseudomonadati</taxon>
        <taxon>Bacteroidota</taxon>
        <taxon>Sphingobacteriia</taxon>
        <taxon>Sphingobacteriales</taxon>
        <taxon>Sphingobacteriaceae</taxon>
        <taxon>Mucilaginibacter</taxon>
    </lineage>
</organism>
<protein>
    <submittedName>
        <fullName evidence="2">Uncharacterized protein</fullName>
    </submittedName>
</protein>
<keyword evidence="3" id="KW-1185">Reference proteome</keyword>
<dbReference type="STRING" id="714943.Mucpa_6489"/>
<dbReference type="EMBL" id="CM001403">
    <property type="protein sequence ID" value="EHQ30542.1"/>
    <property type="molecule type" value="Genomic_DNA"/>
</dbReference>
<proteinExistence type="predicted"/>
<gene>
    <name evidence="2" type="ORF">Mucpa_6489</name>
</gene>
<dbReference type="HOGENOM" id="CLU_1480475_0_0_10"/>
<reference evidence="2" key="1">
    <citation type="submission" date="2011-09" db="EMBL/GenBank/DDBJ databases">
        <title>The permanent draft genome of Mucilaginibacter paludis DSM 18603.</title>
        <authorList>
            <consortium name="US DOE Joint Genome Institute (JGI-PGF)"/>
            <person name="Lucas S."/>
            <person name="Han J."/>
            <person name="Lapidus A."/>
            <person name="Bruce D."/>
            <person name="Goodwin L."/>
            <person name="Pitluck S."/>
            <person name="Peters L."/>
            <person name="Kyrpides N."/>
            <person name="Mavromatis K."/>
            <person name="Ivanova N."/>
            <person name="Mikhailova N."/>
            <person name="Held B."/>
            <person name="Detter J.C."/>
            <person name="Tapia R."/>
            <person name="Han C."/>
            <person name="Land M."/>
            <person name="Hauser L."/>
            <person name="Markowitz V."/>
            <person name="Cheng J.-F."/>
            <person name="Hugenholtz P."/>
            <person name="Woyke T."/>
            <person name="Wu D."/>
            <person name="Tindall B."/>
            <person name="Brambilla E."/>
            <person name="Klenk H.-P."/>
            <person name="Eisen J.A."/>
        </authorList>
    </citation>
    <scope>NUCLEOTIDE SEQUENCE [LARGE SCALE GENOMIC DNA]</scope>
    <source>
        <strain evidence="2">DSM 18603</strain>
    </source>
</reference>
<name>H1Y9P0_9SPHI</name>
<evidence type="ECO:0000256" key="1">
    <source>
        <dbReference type="SAM" id="SignalP"/>
    </source>
</evidence>
<dbReference type="Proteomes" id="UP000002774">
    <property type="component" value="Chromosome"/>
</dbReference>
<evidence type="ECO:0000313" key="3">
    <source>
        <dbReference type="Proteomes" id="UP000002774"/>
    </source>
</evidence>
<accession>H1Y9P0</accession>